<feature type="transmembrane region" description="Helical" evidence="1">
    <location>
        <begin position="37"/>
        <end position="55"/>
    </location>
</feature>
<organism evidence="2 3">
    <name type="scientific">Lactococcus lactis subsp. lactis</name>
    <name type="common">Streptococcus lactis</name>
    <dbReference type="NCBI Taxonomy" id="1360"/>
    <lineage>
        <taxon>Bacteria</taxon>
        <taxon>Bacillati</taxon>
        <taxon>Bacillota</taxon>
        <taxon>Bacilli</taxon>
        <taxon>Lactobacillales</taxon>
        <taxon>Streptococcaceae</taxon>
        <taxon>Lactococcus</taxon>
    </lineage>
</organism>
<keyword evidence="1" id="KW-0812">Transmembrane</keyword>
<dbReference type="AlphaFoldDB" id="A0A0V8EDI3"/>
<evidence type="ECO:0000256" key="1">
    <source>
        <dbReference type="SAM" id="Phobius"/>
    </source>
</evidence>
<name>A0A0V8EDI3_LACLL</name>
<evidence type="ECO:0000313" key="3">
    <source>
        <dbReference type="Proteomes" id="UP000052991"/>
    </source>
</evidence>
<keyword evidence="1" id="KW-1133">Transmembrane helix</keyword>
<dbReference type="EMBL" id="LKLW01000166">
    <property type="protein sequence ID" value="KSU23875.1"/>
    <property type="molecule type" value="Genomic_DNA"/>
</dbReference>
<dbReference type="RefSeq" id="WP_042748109.1">
    <property type="nucleotide sequence ID" value="NZ_LKLW01000166.1"/>
</dbReference>
<reference evidence="3" key="1">
    <citation type="submission" date="2015-10" db="EMBL/GenBank/DDBJ databases">
        <title>Draft Genome Sequences of 11 Lactococcus lactis subspecies cremoris strains.</title>
        <authorList>
            <person name="Wels M."/>
            <person name="Backus L."/>
            <person name="Boekhorst J."/>
            <person name="Dijkstra A."/>
            <person name="Beerthuizen M."/>
            <person name="Kelly W."/>
            <person name="Siezen R."/>
            <person name="Bachmann H."/>
            <person name="Van Hijum S."/>
        </authorList>
    </citation>
    <scope>NUCLEOTIDE SEQUENCE [LARGE SCALE GENOMIC DNA]</scope>
    <source>
        <strain evidence="3">N42</strain>
    </source>
</reference>
<protein>
    <submittedName>
        <fullName evidence="2">Uncharacterized protein</fullName>
    </submittedName>
</protein>
<dbReference type="NCBIfam" id="NF040686">
    <property type="entry name" value="TcpD_dom"/>
    <property type="match status" value="1"/>
</dbReference>
<comment type="caution">
    <text evidence="2">The sequence shown here is derived from an EMBL/GenBank/DDBJ whole genome shotgun (WGS) entry which is preliminary data.</text>
</comment>
<accession>A0A0V8EDI3</accession>
<dbReference type="PATRIC" id="fig|1360.116.peg.882"/>
<proteinExistence type="predicted"/>
<dbReference type="InterPro" id="IPR049746">
    <property type="entry name" value="TcpD-like_C"/>
</dbReference>
<evidence type="ECO:0000313" key="2">
    <source>
        <dbReference type="EMBL" id="KSU23875.1"/>
    </source>
</evidence>
<gene>
    <name evidence="2" type="ORF">N42_2692</name>
</gene>
<feature type="transmembrane region" description="Helical" evidence="1">
    <location>
        <begin position="62"/>
        <end position="83"/>
    </location>
</feature>
<dbReference type="Proteomes" id="UP000052991">
    <property type="component" value="Unassembled WGS sequence"/>
</dbReference>
<keyword evidence="1" id="KW-0472">Membrane</keyword>
<sequence length="96" mass="10910">MNKNEIIKNLVLHANVKQMAVANGGLKPVFDWAWNDFIQYIILAIVIVVVVRALHDQKIFKVVLAVIGASFGWYFVTHFQTVFDFINTAWSKLFGG</sequence>